<dbReference type="SUPFAM" id="SSF111369">
    <property type="entry name" value="HlyD-like secretion proteins"/>
    <property type="match status" value="1"/>
</dbReference>
<organism evidence="5 6">
    <name type="scientific">Idiomarina aquatica</name>
    <dbReference type="NCBI Taxonomy" id="1327752"/>
    <lineage>
        <taxon>Bacteria</taxon>
        <taxon>Pseudomonadati</taxon>
        <taxon>Pseudomonadota</taxon>
        <taxon>Gammaproteobacteria</taxon>
        <taxon>Alteromonadales</taxon>
        <taxon>Idiomarinaceae</taxon>
        <taxon>Idiomarina</taxon>
    </lineage>
</organism>
<dbReference type="GO" id="GO:0015562">
    <property type="term" value="F:efflux transmembrane transporter activity"/>
    <property type="evidence" value="ECO:0007669"/>
    <property type="project" value="TreeGrafter"/>
</dbReference>
<dbReference type="Proteomes" id="UP000295531">
    <property type="component" value="Unassembled WGS sequence"/>
</dbReference>
<dbReference type="Pfam" id="PF25917">
    <property type="entry name" value="BSH_RND"/>
    <property type="match status" value="1"/>
</dbReference>
<dbReference type="Pfam" id="PF25954">
    <property type="entry name" value="Beta-barrel_RND_2"/>
    <property type="match status" value="1"/>
</dbReference>
<feature type="chain" id="PRO_5021031874" evidence="2">
    <location>
        <begin position="26"/>
        <end position="352"/>
    </location>
</feature>
<feature type="signal peptide" evidence="2">
    <location>
        <begin position="1"/>
        <end position="25"/>
    </location>
</feature>
<keyword evidence="2" id="KW-0732">Signal</keyword>
<dbReference type="InterPro" id="IPR058625">
    <property type="entry name" value="MdtA-like_BSH"/>
</dbReference>
<evidence type="ECO:0000256" key="1">
    <source>
        <dbReference type="ARBA" id="ARBA00009477"/>
    </source>
</evidence>
<protein>
    <submittedName>
        <fullName evidence="5">RND family efflux transporter MFP subunit</fullName>
    </submittedName>
</protein>
<evidence type="ECO:0000259" key="3">
    <source>
        <dbReference type="Pfam" id="PF25917"/>
    </source>
</evidence>
<dbReference type="RefSeq" id="WP_133538865.1">
    <property type="nucleotide sequence ID" value="NZ_SNXI01000003.1"/>
</dbReference>
<reference evidence="5 6" key="1">
    <citation type="submission" date="2019-03" db="EMBL/GenBank/DDBJ databases">
        <title>Freshwater and sediment microbial communities from various areas in North America, analyzing microbe dynamics in response to fracking.</title>
        <authorList>
            <person name="Lamendella R."/>
        </authorList>
    </citation>
    <scope>NUCLEOTIDE SEQUENCE [LARGE SCALE GENOMIC DNA]</scope>
    <source>
        <strain evidence="5 6">18_TX</strain>
    </source>
</reference>
<evidence type="ECO:0000259" key="4">
    <source>
        <dbReference type="Pfam" id="PF25954"/>
    </source>
</evidence>
<dbReference type="PANTHER" id="PTHR30469">
    <property type="entry name" value="MULTIDRUG RESISTANCE PROTEIN MDTA"/>
    <property type="match status" value="1"/>
</dbReference>
<feature type="domain" description="CusB-like beta-barrel" evidence="4">
    <location>
        <begin position="193"/>
        <end position="264"/>
    </location>
</feature>
<dbReference type="PANTHER" id="PTHR30469:SF16">
    <property type="entry name" value="HAE1 FAMILY EFFLUX PUMP MFP COMPONENT"/>
    <property type="match status" value="1"/>
</dbReference>
<comment type="caution">
    <text evidence="5">The sequence shown here is derived from an EMBL/GenBank/DDBJ whole genome shotgun (WGS) entry which is preliminary data.</text>
</comment>
<name>A0A4R6PLQ3_9GAMM</name>
<accession>A0A4R6PLQ3</accession>
<comment type="similarity">
    <text evidence="1">Belongs to the membrane fusion protein (MFP) (TC 8.A.1) family.</text>
</comment>
<dbReference type="AlphaFoldDB" id="A0A4R6PLQ3"/>
<proteinExistence type="inferred from homology"/>
<dbReference type="Gene3D" id="2.40.50.100">
    <property type="match status" value="1"/>
</dbReference>
<dbReference type="InterPro" id="IPR058792">
    <property type="entry name" value="Beta-barrel_RND_2"/>
</dbReference>
<dbReference type="EMBL" id="SNXI01000003">
    <property type="protein sequence ID" value="TDP39144.1"/>
    <property type="molecule type" value="Genomic_DNA"/>
</dbReference>
<evidence type="ECO:0000313" key="5">
    <source>
        <dbReference type="EMBL" id="TDP39144.1"/>
    </source>
</evidence>
<dbReference type="Gene3D" id="2.40.30.170">
    <property type="match status" value="1"/>
</dbReference>
<dbReference type="Gene3D" id="1.10.287.470">
    <property type="entry name" value="Helix hairpin bin"/>
    <property type="match status" value="1"/>
</dbReference>
<keyword evidence="6" id="KW-1185">Reference proteome</keyword>
<sequence length="352" mass="39134">MKGFGIVLVALFSALMAIVPDKAQAQGFGAREALVKAQPVQFERESNRVEAVGTAEARRSVTLYPAVGDRVESINFEPGDRVEAGQVLVQLDDRRQQVALQQAKLNYKDAQRTVERLRSSFDQGAVPQSELDNAVLLRDLAEVEVDRAQTEVDDRQVIAPFDGIVGLTDIEPGDRITEQTMITTIDDRETLLIDFSIPEAAVSILQEGAELTVQPWRYSGPPVTAEIVERDSRINPKTRMFRARAAIDNSKDDFLPGTSFRTQIELLGREFVSIPEAALSWGPNAPFIWLAENQKAKRVEVQIEQRLEGRVLVSGDIQRDDILIVEGIQNLREGQDVKFQNVENVDAAEVAE</sequence>
<dbReference type="OrthoDB" id="9806939at2"/>
<evidence type="ECO:0000313" key="6">
    <source>
        <dbReference type="Proteomes" id="UP000295531"/>
    </source>
</evidence>
<dbReference type="NCBIfam" id="TIGR01730">
    <property type="entry name" value="RND_mfp"/>
    <property type="match status" value="1"/>
</dbReference>
<gene>
    <name evidence="5" type="ORF">DEU29_10339</name>
</gene>
<evidence type="ECO:0000256" key="2">
    <source>
        <dbReference type="SAM" id="SignalP"/>
    </source>
</evidence>
<dbReference type="GO" id="GO:1990281">
    <property type="term" value="C:efflux pump complex"/>
    <property type="evidence" value="ECO:0007669"/>
    <property type="project" value="TreeGrafter"/>
</dbReference>
<dbReference type="Gene3D" id="2.40.420.20">
    <property type="match status" value="1"/>
</dbReference>
<dbReference type="InterPro" id="IPR006143">
    <property type="entry name" value="RND_pump_MFP"/>
</dbReference>
<feature type="domain" description="Multidrug resistance protein MdtA-like barrel-sandwich hybrid" evidence="3">
    <location>
        <begin position="59"/>
        <end position="179"/>
    </location>
</feature>